<evidence type="ECO:0000256" key="1">
    <source>
        <dbReference type="SAM" id="MobiDB-lite"/>
    </source>
</evidence>
<keyword evidence="3" id="KW-1185">Reference proteome</keyword>
<feature type="region of interest" description="Disordered" evidence="1">
    <location>
        <begin position="1"/>
        <end position="42"/>
    </location>
</feature>
<protein>
    <submittedName>
        <fullName evidence="2">AMP deaminase</fullName>
    </submittedName>
</protein>
<evidence type="ECO:0000313" key="2">
    <source>
        <dbReference type="EMBL" id="GFO47057.1"/>
    </source>
</evidence>
<reference evidence="2 3" key="1">
    <citation type="journal article" date="2021" name="Elife">
        <title>Chloroplast acquisition without the gene transfer in kleptoplastic sea slugs, Plakobranchus ocellatus.</title>
        <authorList>
            <person name="Maeda T."/>
            <person name="Takahashi S."/>
            <person name="Yoshida T."/>
            <person name="Shimamura S."/>
            <person name="Takaki Y."/>
            <person name="Nagai Y."/>
            <person name="Toyoda A."/>
            <person name="Suzuki Y."/>
            <person name="Arimoto A."/>
            <person name="Ishii H."/>
            <person name="Satoh N."/>
            <person name="Nishiyama T."/>
            <person name="Hasebe M."/>
            <person name="Maruyama T."/>
            <person name="Minagawa J."/>
            <person name="Obokata J."/>
            <person name="Shigenobu S."/>
        </authorList>
    </citation>
    <scope>NUCLEOTIDE SEQUENCE [LARGE SCALE GENOMIC DNA]</scope>
</reference>
<dbReference type="AlphaFoldDB" id="A0AAV4DRW0"/>
<dbReference type="Proteomes" id="UP000735302">
    <property type="component" value="Unassembled WGS sequence"/>
</dbReference>
<evidence type="ECO:0000313" key="3">
    <source>
        <dbReference type="Proteomes" id="UP000735302"/>
    </source>
</evidence>
<proteinExistence type="predicted"/>
<dbReference type="EMBL" id="BLXT01008249">
    <property type="protein sequence ID" value="GFO47057.1"/>
    <property type="molecule type" value="Genomic_DNA"/>
</dbReference>
<name>A0AAV4DRW0_9GAST</name>
<accession>A0AAV4DRW0</accession>
<comment type="caution">
    <text evidence="2">The sequence shown here is derived from an EMBL/GenBank/DDBJ whole genome shotgun (WGS) entry which is preliminary data.</text>
</comment>
<sequence length="96" mass="11096">MASKEIRVNCNIDQTDGIKRRSTDGGRQSPPFSPTRSKLPRHVPNADLDEELMKAGESLHFSVLSEDSAPARFELPRYPIQEKENREYFERQLSHR</sequence>
<gene>
    <name evidence="2" type="ORF">PoB_007356200</name>
</gene>
<organism evidence="2 3">
    <name type="scientific">Plakobranchus ocellatus</name>
    <dbReference type="NCBI Taxonomy" id="259542"/>
    <lineage>
        <taxon>Eukaryota</taxon>
        <taxon>Metazoa</taxon>
        <taxon>Spiralia</taxon>
        <taxon>Lophotrochozoa</taxon>
        <taxon>Mollusca</taxon>
        <taxon>Gastropoda</taxon>
        <taxon>Heterobranchia</taxon>
        <taxon>Euthyneura</taxon>
        <taxon>Panpulmonata</taxon>
        <taxon>Sacoglossa</taxon>
        <taxon>Placobranchoidea</taxon>
        <taxon>Plakobranchidae</taxon>
        <taxon>Plakobranchus</taxon>
    </lineage>
</organism>